<dbReference type="KEGG" id="ade:Adeh_3270"/>
<protein>
    <submittedName>
        <fullName evidence="2">Uncharacterized protein</fullName>
    </submittedName>
</protein>
<feature type="compositionally biased region" description="Basic and acidic residues" evidence="1">
    <location>
        <begin position="7"/>
        <end position="31"/>
    </location>
</feature>
<dbReference type="Proteomes" id="UP000001935">
    <property type="component" value="Chromosome"/>
</dbReference>
<reference evidence="2" key="1">
    <citation type="submission" date="2006-01" db="EMBL/GenBank/DDBJ databases">
        <title>Complete sequence of Anaeromyxobacter dehalogenans 2CP-C.</title>
        <authorList>
            <consortium name="US DOE Joint Genome Institute"/>
            <person name="Copeland A."/>
            <person name="Lucas S."/>
            <person name="Lapidus A."/>
            <person name="Barry K."/>
            <person name="Detter J.C."/>
            <person name="Glavina T."/>
            <person name="Hammon N."/>
            <person name="Israni S."/>
            <person name="Pitluck S."/>
            <person name="Brettin T."/>
            <person name="Bruce D."/>
            <person name="Han C."/>
            <person name="Tapia R."/>
            <person name="Gilna P."/>
            <person name="Kiss H."/>
            <person name="Schmutz J."/>
            <person name="Larimer F."/>
            <person name="Land M."/>
            <person name="Kyrpides N."/>
            <person name="Anderson I."/>
            <person name="Sanford R.A."/>
            <person name="Ritalahti K.M."/>
            <person name="Thomas H.S."/>
            <person name="Kirby J.R."/>
            <person name="Zhulin I.B."/>
            <person name="Loeffler F.E."/>
            <person name="Richardson P."/>
        </authorList>
    </citation>
    <scope>NUCLEOTIDE SEQUENCE</scope>
    <source>
        <strain evidence="2">2CP-C</strain>
    </source>
</reference>
<proteinExistence type="predicted"/>
<name>Q2IEN0_ANADE</name>
<gene>
    <name evidence="2" type="ordered locus">Adeh_3270</name>
</gene>
<evidence type="ECO:0000313" key="2">
    <source>
        <dbReference type="EMBL" id="ABC83038.1"/>
    </source>
</evidence>
<evidence type="ECO:0000256" key="1">
    <source>
        <dbReference type="SAM" id="MobiDB-lite"/>
    </source>
</evidence>
<dbReference type="HOGENOM" id="CLU_2520359_0_0_7"/>
<feature type="region of interest" description="Disordered" evidence="1">
    <location>
        <begin position="1"/>
        <end position="37"/>
    </location>
</feature>
<evidence type="ECO:0000313" key="3">
    <source>
        <dbReference type="Proteomes" id="UP000001935"/>
    </source>
</evidence>
<accession>Q2IEN0</accession>
<organism evidence="2 3">
    <name type="scientific">Anaeromyxobacter dehalogenans (strain 2CP-C)</name>
    <dbReference type="NCBI Taxonomy" id="290397"/>
    <lineage>
        <taxon>Bacteria</taxon>
        <taxon>Pseudomonadati</taxon>
        <taxon>Myxococcota</taxon>
        <taxon>Myxococcia</taxon>
        <taxon>Myxococcales</taxon>
        <taxon>Cystobacterineae</taxon>
        <taxon>Anaeromyxobacteraceae</taxon>
        <taxon>Anaeromyxobacter</taxon>
    </lineage>
</organism>
<dbReference type="EMBL" id="CP000251">
    <property type="protein sequence ID" value="ABC83038.1"/>
    <property type="molecule type" value="Genomic_DNA"/>
</dbReference>
<sequence>MEQMGTGEKERWECGDRGIEKENENGKERNQSTRGESAGMLWHLTVCDERRGREHRQCERHRLMLVSPGRFERKQRRAWGRRGP</sequence>
<dbReference type="AlphaFoldDB" id="Q2IEN0"/>